<dbReference type="PROSITE" id="PS52016">
    <property type="entry name" value="TONB_DEPENDENT_REC_3"/>
    <property type="match status" value="1"/>
</dbReference>
<keyword evidence="5 11" id="KW-0812">Transmembrane</keyword>
<dbReference type="Pfam" id="PF00593">
    <property type="entry name" value="TonB_dep_Rec_b-barrel"/>
    <property type="match status" value="1"/>
</dbReference>
<protein>
    <submittedName>
        <fullName evidence="16">TonB-dependent receptor</fullName>
    </submittedName>
</protein>
<dbReference type="EMBL" id="JACFXU010000016">
    <property type="protein sequence ID" value="MBA6413773.1"/>
    <property type="molecule type" value="Genomic_DNA"/>
</dbReference>
<keyword evidence="4" id="KW-0410">Iron transport</keyword>
<dbReference type="Pfam" id="PF07715">
    <property type="entry name" value="Plug"/>
    <property type="match status" value="1"/>
</dbReference>
<dbReference type="InterPro" id="IPR039426">
    <property type="entry name" value="TonB-dep_rcpt-like"/>
</dbReference>
<keyword evidence="17" id="KW-1185">Reference proteome</keyword>
<evidence type="ECO:0000256" key="10">
    <source>
        <dbReference type="ARBA" id="ARBA00023237"/>
    </source>
</evidence>
<evidence type="ECO:0000259" key="14">
    <source>
        <dbReference type="Pfam" id="PF00593"/>
    </source>
</evidence>
<feature type="signal peptide" evidence="13">
    <location>
        <begin position="1"/>
        <end position="32"/>
    </location>
</feature>
<accession>A0A7W2TXI8</accession>
<dbReference type="InterPro" id="IPR012910">
    <property type="entry name" value="Plug_dom"/>
</dbReference>
<dbReference type="GO" id="GO:0006826">
    <property type="term" value="P:iron ion transport"/>
    <property type="evidence" value="ECO:0007669"/>
    <property type="project" value="UniProtKB-KW"/>
</dbReference>
<name>A0A7W2TXI8_9GAMM</name>
<evidence type="ECO:0000256" key="13">
    <source>
        <dbReference type="SAM" id="SignalP"/>
    </source>
</evidence>
<feature type="domain" description="TonB-dependent receptor plug" evidence="15">
    <location>
        <begin position="56"/>
        <end position="162"/>
    </location>
</feature>
<dbReference type="AlphaFoldDB" id="A0A7W2TXI8"/>
<evidence type="ECO:0000256" key="4">
    <source>
        <dbReference type="ARBA" id="ARBA00022496"/>
    </source>
</evidence>
<organism evidence="16 17">
    <name type="scientific">Sediminihaliea albiluteola</name>
    <dbReference type="NCBI Taxonomy" id="2758564"/>
    <lineage>
        <taxon>Bacteria</taxon>
        <taxon>Pseudomonadati</taxon>
        <taxon>Pseudomonadota</taxon>
        <taxon>Gammaproteobacteria</taxon>
        <taxon>Cellvibrionales</taxon>
        <taxon>Halieaceae</taxon>
        <taxon>Sediminihaliea</taxon>
    </lineage>
</organism>
<keyword evidence="7" id="KW-0406">Ion transport</keyword>
<dbReference type="Proteomes" id="UP000539350">
    <property type="component" value="Unassembled WGS sequence"/>
</dbReference>
<comment type="subcellular location">
    <subcellularLocation>
        <location evidence="1 11">Cell outer membrane</location>
        <topology evidence="1 11">Multi-pass membrane protein</topology>
    </subcellularLocation>
</comment>
<evidence type="ECO:0000256" key="11">
    <source>
        <dbReference type="PROSITE-ProRule" id="PRU01360"/>
    </source>
</evidence>
<evidence type="ECO:0000256" key="12">
    <source>
        <dbReference type="RuleBase" id="RU003357"/>
    </source>
</evidence>
<evidence type="ECO:0000259" key="15">
    <source>
        <dbReference type="Pfam" id="PF07715"/>
    </source>
</evidence>
<comment type="caution">
    <text evidence="16">The sequence shown here is derived from an EMBL/GenBank/DDBJ whole genome shotgun (WGS) entry which is preliminary data.</text>
</comment>
<evidence type="ECO:0000256" key="2">
    <source>
        <dbReference type="ARBA" id="ARBA00022448"/>
    </source>
</evidence>
<dbReference type="PANTHER" id="PTHR32552">
    <property type="entry name" value="FERRICHROME IRON RECEPTOR-RELATED"/>
    <property type="match status" value="1"/>
</dbReference>
<keyword evidence="13" id="KW-0732">Signal</keyword>
<keyword evidence="10 11" id="KW-0998">Cell outer membrane</keyword>
<evidence type="ECO:0000256" key="8">
    <source>
        <dbReference type="ARBA" id="ARBA00023077"/>
    </source>
</evidence>
<evidence type="ECO:0000313" key="16">
    <source>
        <dbReference type="EMBL" id="MBA6413773.1"/>
    </source>
</evidence>
<feature type="domain" description="TonB-dependent receptor-like beta-barrel" evidence="14">
    <location>
        <begin position="300"/>
        <end position="739"/>
    </location>
</feature>
<reference evidence="16 17" key="1">
    <citation type="submission" date="2020-07" db="EMBL/GenBank/DDBJ databases">
        <title>Halieaceae bacterium, F7430, whole genome shotgun sequencing project.</title>
        <authorList>
            <person name="Jiang S."/>
            <person name="Liu Z.W."/>
            <person name="Du Z.J."/>
        </authorList>
    </citation>
    <scope>NUCLEOTIDE SEQUENCE [LARGE SCALE GENOMIC DNA]</scope>
    <source>
        <strain evidence="16 17">F7430</strain>
    </source>
</reference>
<evidence type="ECO:0000256" key="1">
    <source>
        <dbReference type="ARBA" id="ARBA00004571"/>
    </source>
</evidence>
<keyword evidence="8 12" id="KW-0798">TonB box</keyword>
<dbReference type="SUPFAM" id="SSF56935">
    <property type="entry name" value="Porins"/>
    <property type="match status" value="1"/>
</dbReference>
<keyword evidence="6" id="KW-0408">Iron</keyword>
<evidence type="ECO:0000256" key="5">
    <source>
        <dbReference type="ARBA" id="ARBA00022692"/>
    </source>
</evidence>
<gene>
    <name evidence="16" type="ORF">H2508_11695</name>
</gene>
<evidence type="ECO:0000256" key="9">
    <source>
        <dbReference type="ARBA" id="ARBA00023136"/>
    </source>
</evidence>
<evidence type="ECO:0000256" key="3">
    <source>
        <dbReference type="ARBA" id="ARBA00022452"/>
    </source>
</evidence>
<sequence length="780" mass="85603">MKFDQQTRFTIKPLVAAIAGCALLSSVPSAQAQNTTTSLMLEEVVVTARKRAETMADAPVAIAALGRRSLEQYNITRIEDMASLAGGSVIIADSGVTPTVSIRGVSSDSTNAGFDQSVGLIIDGVFYDRSRWTQQGFFDAAQVEILKGPQALFFGKSTVAGAVVLTTADPTEEFEGEVTVGHEFEANEWYTKAYVSGALSDTLGARLAFSYLDSDGWLKNQTPNGFKRDIGGEEEFMGRLTLLWQPSDDLSANFKIQGVTNNTDGAGYRAQLYNCRGPSPTGTTITGIPADLGPGGAPFPIADDCKLNDKVSVYPGAAGFASPPKGEFESVLTSLNVNWDLGDWTLTSVTGWNDYTLDDQTGYVASQGNIAAKQKESNKAFSQEFRIMSDFDGPLNVLAGINYQKSEFLFRNASQIILAIPDPRNGRVDSQDHTATQDSDYKSVFGEVTWAINPEWTLSAGARYSREEKDAEYKLPFVNQWFETIFGFPFWLPEGTHIKDRFKDSNVSPQVTLQWAPKDNWNVFASYREGFLPGGFSLGATPQAGLQLEDFQFDSEEVKGYELGFKGLFLGDSLSLDVIAYDYEFTNLQVNVYVPETASFVVGNAGKALTEGLEASLRWQASEYLQLHASATYNKGEYDNYKTQCYTLQSAAQGCNTSTNIQDMSGKSLPRAPEYTVGAGALFTYPLGEWEASFATDLNWSDDFYLDNSASPFLSQDSYVRVDMTLALESMDRKWRAAVIGRNITDEVITTFGATRGFTNDNLATLQPLMRWGVELSYRF</sequence>
<keyword evidence="9 11" id="KW-0472">Membrane</keyword>
<dbReference type="GO" id="GO:0009279">
    <property type="term" value="C:cell outer membrane"/>
    <property type="evidence" value="ECO:0007669"/>
    <property type="project" value="UniProtKB-SubCell"/>
</dbReference>
<evidence type="ECO:0000313" key="17">
    <source>
        <dbReference type="Proteomes" id="UP000539350"/>
    </source>
</evidence>
<evidence type="ECO:0000256" key="6">
    <source>
        <dbReference type="ARBA" id="ARBA00023004"/>
    </source>
</evidence>
<evidence type="ECO:0000256" key="7">
    <source>
        <dbReference type="ARBA" id="ARBA00023065"/>
    </source>
</evidence>
<keyword evidence="2 11" id="KW-0813">Transport</keyword>
<dbReference type="InterPro" id="IPR000531">
    <property type="entry name" value="Beta-barrel_TonB"/>
</dbReference>
<dbReference type="Gene3D" id="2.40.170.20">
    <property type="entry name" value="TonB-dependent receptor, beta-barrel domain"/>
    <property type="match status" value="1"/>
</dbReference>
<dbReference type="PANTHER" id="PTHR32552:SF81">
    <property type="entry name" value="TONB-DEPENDENT OUTER MEMBRANE RECEPTOR"/>
    <property type="match status" value="1"/>
</dbReference>
<dbReference type="RefSeq" id="WP_182173787.1">
    <property type="nucleotide sequence ID" value="NZ_JACFXU010000016.1"/>
</dbReference>
<keyword evidence="16" id="KW-0675">Receptor</keyword>
<proteinExistence type="inferred from homology"/>
<keyword evidence="3 11" id="KW-1134">Transmembrane beta strand</keyword>
<feature type="chain" id="PRO_5031232492" evidence="13">
    <location>
        <begin position="33"/>
        <end position="780"/>
    </location>
</feature>
<comment type="similarity">
    <text evidence="11 12">Belongs to the TonB-dependent receptor family.</text>
</comment>
<dbReference type="InterPro" id="IPR036942">
    <property type="entry name" value="Beta-barrel_TonB_sf"/>
</dbReference>